<evidence type="ECO:0000313" key="1">
    <source>
        <dbReference type="EMBL" id="QDV57971.1"/>
    </source>
</evidence>
<organism evidence="1 2">
    <name type="scientific">Rosistilla oblonga</name>
    <dbReference type="NCBI Taxonomy" id="2527990"/>
    <lineage>
        <taxon>Bacteria</taxon>
        <taxon>Pseudomonadati</taxon>
        <taxon>Planctomycetota</taxon>
        <taxon>Planctomycetia</taxon>
        <taxon>Pirellulales</taxon>
        <taxon>Pirellulaceae</taxon>
        <taxon>Rosistilla</taxon>
    </lineage>
</organism>
<dbReference type="EMBL" id="CP036318">
    <property type="protein sequence ID" value="QDV57971.1"/>
    <property type="molecule type" value="Genomic_DNA"/>
</dbReference>
<keyword evidence="2" id="KW-1185">Reference proteome</keyword>
<reference evidence="1 2" key="1">
    <citation type="submission" date="2019-02" db="EMBL/GenBank/DDBJ databases">
        <title>Deep-cultivation of Planctomycetes and their phenomic and genomic characterization uncovers novel biology.</title>
        <authorList>
            <person name="Wiegand S."/>
            <person name="Jogler M."/>
            <person name="Boedeker C."/>
            <person name="Pinto D."/>
            <person name="Vollmers J."/>
            <person name="Rivas-Marin E."/>
            <person name="Kohn T."/>
            <person name="Peeters S.H."/>
            <person name="Heuer A."/>
            <person name="Rast P."/>
            <person name="Oberbeckmann S."/>
            <person name="Bunk B."/>
            <person name="Jeske O."/>
            <person name="Meyerdierks A."/>
            <person name="Storesund J.E."/>
            <person name="Kallscheuer N."/>
            <person name="Luecker S."/>
            <person name="Lage O.M."/>
            <person name="Pohl T."/>
            <person name="Merkel B.J."/>
            <person name="Hornburger P."/>
            <person name="Mueller R.-W."/>
            <person name="Bruemmer F."/>
            <person name="Labrenz M."/>
            <person name="Spormann A.M."/>
            <person name="Op den Camp H."/>
            <person name="Overmann J."/>
            <person name="Amann R."/>
            <person name="Jetten M.S.M."/>
            <person name="Mascher T."/>
            <person name="Medema M.H."/>
            <person name="Devos D.P."/>
            <person name="Kaster A.-K."/>
            <person name="Ovreas L."/>
            <person name="Rohde M."/>
            <person name="Galperin M.Y."/>
            <person name="Jogler C."/>
        </authorList>
    </citation>
    <scope>NUCLEOTIDE SEQUENCE [LARGE SCALE GENOMIC DNA]</scope>
    <source>
        <strain evidence="1 2">Mal33</strain>
    </source>
</reference>
<proteinExistence type="predicted"/>
<sequence>MEPKIVSRLEREIEAVLAELFARTETQEFPLQPSPQTLHLMAKAATTVYETAIENRQREKSHCPN</sequence>
<protein>
    <submittedName>
        <fullName evidence="1">Uncharacterized protein</fullName>
    </submittedName>
</protein>
<name>A0A518IY09_9BACT</name>
<accession>A0A518IY09</accession>
<dbReference type="Proteomes" id="UP000316770">
    <property type="component" value="Chromosome"/>
</dbReference>
<dbReference type="AlphaFoldDB" id="A0A518IY09"/>
<gene>
    <name evidence="1" type="ORF">Mal33_39870</name>
</gene>
<evidence type="ECO:0000313" key="2">
    <source>
        <dbReference type="Proteomes" id="UP000316770"/>
    </source>
</evidence>
<dbReference type="RefSeq" id="WP_145287837.1">
    <property type="nucleotide sequence ID" value="NZ_CP036318.1"/>
</dbReference>